<protein>
    <submittedName>
        <fullName evidence="3">Myosin heavy chain</fullName>
    </submittedName>
</protein>
<feature type="compositionally biased region" description="Polar residues" evidence="2">
    <location>
        <begin position="1"/>
        <end position="14"/>
    </location>
</feature>
<evidence type="ECO:0000313" key="3">
    <source>
        <dbReference type="EMBL" id="KAK0621070.1"/>
    </source>
</evidence>
<feature type="coiled-coil region" evidence="1">
    <location>
        <begin position="65"/>
        <end position="114"/>
    </location>
</feature>
<organism evidence="3 4">
    <name type="scientific">Lasiodiplodia hormozganensis</name>
    <dbReference type="NCBI Taxonomy" id="869390"/>
    <lineage>
        <taxon>Eukaryota</taxon>
        <taxon>Fungi</taxon>
        <taxon>Dikarya</taxon>
        <taxon>Ascomycota</taxon>
        <taxon>Pezizomycotina</taxon>
        <taxon>Dothideomycetes</taxon>
        <taxon>Dothideomycetes incertae sedis</taxon>
        <taxon>Botryosphaeriales</taxon>
        <taxon>Botryosphaeriaceae</taxon>
        <taxon>Lasiodiplodia</taxon>
    </lineage>
</organism>
<name>A0AA39WT16_9PEZI</name>
<keyword evidence="4" id="KW-1185">Reference proteome</keyword>
<comment type="caution">
    <text evidence="3">The sequence shown here is derived from an EMBL/GenBank/DDBJ whole genome shotgun (WGS) entry which is preliminary data.</text>
</comment>
<dbReference type="EMBL" id="JAUJDW010000169">
    <property type="protein sequence ID" value="KAK0621070.1"/>
    <property type="molecule type" value="Genomic_DNA"/>
</dbReference>
<reference evidence="3" key="1">
    <citation type="submission" date="2023-06" db="EMBL/GenBank/DDBJ databases">
        <title>Multi-omics analyses reveal the molecular pathogenesis toolkit of Lasiodiplodia hormozganensis, a cross-kingdom pathogen.</title>
        <authorList>
            <person name="Felix C."/>
            <person name="Meneses R."/>
            <person name="Goncalves M.F.M."/>
            <person name="Tilleman L."/>
            <person name="Duarte A.S."/>
            <person name="Jorrin-Novo J.V."/>
            <person name="Van De Peer Y."/>
            <person name="Deforce D."/>
            <person name="Van Nieuwerburgh F."/>
            <person name="Esteves A.C."/>
            <person name="Alves A."/>
        </authorList>
    </citation>
    <scope>NUCLEOTIDE SEQUENCE</scope>
    <source>
        <strain evidence="3">CBS 339.90</strain>
    </source>
</reference>
<dbReference type="AlphaFoldDB" id="A0AA39WT16"/>
<sequence>MSTKVEPTPLSSSDDGSRKADLKCFSSSIDLARKFIATVKTLASNSEYRCVAELIDQIPPLEQSVLSKDREIQGLKEKNRELEEESEKASRRLIRAYEREYDRFKDEKSALDGKISGLEELSKAQEENVNRLMASESELREKGRQVKNMWVAEKQKLSEANKEIKKMEVEANKALIENSRLDKELTQVRAELSGVRTSFERAKAKVSVLEQELCSKDKSLTAIEGLGVTLSEECYEKS</sequence>
<dbReference type="Proteomes" id="UP001175001">
    <property type="component" value="Unassembled WGS sequence"/>
</dbReference>
<proteinExistence type="predicted"/>
<dbReference type="SUPFAM" id="SSF57997">
    <property type="entry name" value="Tropomyosin"/>
    <property type="match status" value="1"/>
</dbReference>
<evidence type="ECO:0000256" key="2">
    <source>
        <dbReference type="SAM" id="MobiDB-lite"/>
    </source>
</evidence>
<evidence type="ECO:0000313" key="4">
    <source>
        <dbReference type="Proteomes" id="UP001175001"/>
    </source>
</evidence>
<feature type="region of interest" description="Disordered" evidence="2">
    <location>
        <begin position="1"/>
        <end position="20"/>
    </location>
</feature>
<feature type="coiled-coil region" evidence="1">
    <location>
        <begin position="150"/>
        <end position="191"/>
    </location>
</feature>
<accession>A0AA39WT16</accession>
<evidence type="ECO:0000256" key="1">
    <source>
        <dbReference type="SAM" id="Coils"/>
    </source>
</evidence>
<gene>
    <name evidence="3" type="primary">zip</name>
    <name evidence="3" type="ORF">DIS24_g11482</name>
</gene>
<keyword evidence="1" id="KW-0175">Coiled coil</keyword>